<protein>
    <recommendedName>
        <fullName evidence="3">PPPDE domain-containing protein</fullName>
    </recommendedName>
</protein>
<dbReference type="AlphaFoldDB" id="A0A7S4K8M2"/>
<feature type="compositionally biased region" description="Polar residues" evidence="1">
    <location>
        <begin position="82"/>
        <end position="96"/>
    </location>
</feature>
<gene>
    <name evidence="2" type="ORF">OAUR00152_LOCUS40902</name>
</gene>
<proteinExistence type="predicted"/>
<evidence type="ECO:0000313" key="2">
    <source>
        <dbReference type="EMBL" id="CAE2286921.1"/>
    </source>
</evidence>
<organism evidence="2">
    <name type="scientific">Odontella aurita</name>
    <dbReference type="NCBI Taxonomy" id="265563"/>
    <lineage>
        <taxon>Eukaryota</taxon>
        <taxon>Sar</taxon>
        <taxon>Stramenopiles</taxon>
        <taxon>Ochrophyta</taxon>
        <taxon>Bacillariophyta</taxon>
        <taxon>Mediophyceae</taxon>
        <taxon>Biddulphiophycidae</taxon>
        <taxon>Eupodiscales</taxon>
        <taxon>Odontellaceae</taxon>
        <taxon>Odontella</taxon>
    </lineage>
</organism>
<reference evidence="2" key="1">
    <citation type="submission" date="2021-01" db="EMBL/GenBank/DDBJ databases">
        <authorList>
            <person name="Corre E."/>
            <person name="Pelletier E."/>
            <person name="Niang G."/>
            <person name="Scheremetjew M."/>
            <person name="Finn R."/>
            <person name="Kale V."/>
            <person name="Holt S."/>
            <person name="Cochrane G."/>
            <person name="Meng A."/>
            <person name="Brown T."/>
            <person name="Cohen L."/>
        </authorList>
    </citation>
    <scope>NUCLEOTIDE SEQUENCE</scope>
    <source>
        <strain evidence="2">Isolate 1302-5</strain>
    </source>
</reference>
<sequence length="561" mass="62859">MSKLARPLFVLRDGLLVDSTRRLKVQKDEGGKEEERFVVEVDTDHEELEDLDVECIPEDSAGRDAGKSAGWKCPGLSADGKTCTSPGTDPRCSQSLYGDGEASPSPKLEGKTRKLAGPDEDGGLVYHALLLPDDYDEDPSKILVLSPRDYDASAGGPKARRKSPFPLKSAEFFSSLTLIGRPEAKTEEEAGYDELWDTSGRTSSDHGASSGTSAKSDNTEGARWVFRGVLNGWPGLVVMELRSIEIQERSKISGRTTGWKQLWAVDNEGSYGVDPSKCVLGKKSRGMKGDKRRIRAELRAPEWTARGWSAESPGFLFWVTGPSVSEPTAPPVVTYGTDIQSIFKCPEEEDPQCDRVTMICHRYATGGKSETAKDKLTYHSLALLEWDHAQYCTVVEIGWLNGIGGYKGKANWYDDKDDPSGSALYGALPPEMVLPWKSTMSEIRCYDVPFRNLDHFKTHINKYLGKTSRFLDPRYTFSHEVRLTYRSRRNIATYLLNYIRRDRTYSEMKRNCQTFTADLCAFLAGKKDVQPFHPVNQLQYVNQKHKFLYESGKYVTKKGKK</sequence>
<feature type="region of interest" description="Disordered" evidence="1">
    <location>
        <begin position="56"/>
        <end position="119"/>
    </location>
</feature>
<dbReference type="EMBL" id="HBKQ01059934">
    <property type="protein sequence ID" value="CAE2286921.1"/>
    <property type="molecule type" value="Transcribed_RNA"/>
</dbReference>
<feature type="compositionally biased region" description="Polar residues" evidence="1">
    <location>
        <begin position="199"/>
        <end position="216"/>
    </location>
</feature>
<feature type="region of interest" description="Disordered" evidence="1">
    <location>
        <begin position="187"/>
        <end position="218"/>
    </location>
</feature>
<accession>A0A7S4K8M2</accession>
<name>A0A7S4K8M2_9STRA</name>
<evidence type="ECO:0008006" key="3">
    <source>
        <dbReference type="Google" id="ProtNLM"/>
    </source>
</evidence>
<evidence type="ECO:0000256" key="1">
    <source>
        <dbReference type="SAM" id="MobiDB-lite"/>
    </source>
</evidence>